<accession>A0A166WQ61</accession>
<sequence length="124" mass="14037">MKKTKAKQSKELGGAPSLSLGKEAPKGAPTGAGIMHGMTDHWQGIRTGRLHVLIMHTSCLWRKEKWKRKGNLERERKGNRETEETERRWRETGKATTKGNEERKGKEGADDNQSVISENREARS</sequence>
<proteinExistence type="predicted"/>
<dbReference type="AlphaFoldDB" id="A0A166WQ61"/>
<dbReference type="Proteomes" id="UP000076532">
    <property type="component" value="Unassembled WGS sequence"/>
</dbReference>
<protein>
    <submittedName>
        <fullName evidence="2">Uncharacterized protein</fullName>
    </submittedName>
</protein>
<gene>
    <name evidence="2" type="ORF">FIBSPDRAFT_209117</name>
</gene>
<organism evidence="2 3">
    <name type="scientific">Athelia psychrophila</name>
    <dbReference type="NCBI Taxonomy" id="1759441"/>
    <lineage>
        <taxon>Eukaryota</taxon>
        <taxon>Fungi</taxon>
        <taxon>Dikarya</taxon>
        <taxon>Basidiomycota</taxon>
        <taxon>Agaricomycotina</taxon>
        <taxon>Agaricomycetes</taxon>
        <taxon>Agaricomycetidae</taxon>
        <taxon>Atheliales</taxon>
        <taxon>Atheliaceae</taxon>
        <taxon>Athelia</taxon>
    </lineage>
</organism>
<evidence type="ECO:0000313" key="3">
    <source>
        <dbReference type="Proteomes" id="UP000076532"/>
    </source>
</evidence>
<name>A0A166WQ61_9AGAM</name>
<keyword evidence="3" id="KW-1185">Reference proteome</keyword>
<feature type="compositionally biased region" description="Basic and acidic residues" evidence="1">
    <location>
        <begin position="70"/>
        <end position="109"/>
    </location>
</feature>
<dbReference type="EMBL" id="KV417481">
    <property type="protein sequence ID" value="KZP33989.1"/>
    <property type="molecule type" value="Genomic_DNA"/>
</dbReference>
<feature type="region of interest" description="Disordered" evidence="1">
    <location>
        <begin position="64"/>
        <end position="124"/>
    </location>
</feature>
<evidence type="ECO:0000313" key="2">
    <source>
        <dbReference type="EMBL" id="KZP33989.1"/>
    </source>
</evidence>
<feature type="region of interest" description="Disordered" evidence="1">
    <location>
        <begin position="1"/>
        <end position="36"/>
    </location>
</feature>
<reference evidence="2 3" key="1">
    <citation type="journal article" date="2016" name="Mol. Biol. Evol.">
        <title>Comparative Genomics of Early-Diverging Mushroom-Forming Fungi Provides Insights into the Origins of Lignocellulose Decay Capabilities.</title>
        <authorList>
            <person name="Nagy L.G."/>
            <person name="Riley R."/>
            <person name="Tritt A."/>
            <person name="Adam C."/>
            <person name="Daum C."/>
            <person name="Floudas D."/>
            <person name="Sun H."/>
            <person name="Yadav J.S."/>
            <person name="Pangilinan J."/>
            <person name="Larsson K.H."/>
            <person name="Matsuura K."/>
            <person name="Barry K."/>
            <person name="Labutti K."/>
            <person name="Kuo R."/>
            <person name="Ohm R.A."/>
            <person name="Bhattacharya S.S."/>
            <person name="Shirouzu T."/>
            <person name="Yoshinaga Y."/>
            <person name="Martin F.M."/>
            <person name="Grigoriev I.V."/>
            <person name="Hibbett D.S."/>
        </authorList>
    </citation>
    <scope>NUCLEOTIDE SEQUENCE [LARGE SCALE GENOMIC DNA]</scope>
    <source>
        <strain evidence="2 3">CBS 109695</strain>
    </source>
</reference>
<evidence type="ECO:0000256" key="1">
    <source>
        <dbReference type="SAM" id="MobiDB-lite"/>
    </source>
</evidence>